<dbReference type="RefSeq" id="WP_111877607.1">
    <property type="nucleotide sequence ID" value="NZ_CBCSGC010000018.1"/>
</dbReference>
<reference evidence="3 4" key="1">
    <citation type="submission" date="2018-06" db="EMBL/GenBank/DDBJ databases">
        <title>Genomic Encyclopedia of Archaeal and Bacterial Type Strains, Phase II (KMG-II): from individual species to whole genera.</title>
        <authorList>
            <person name="Goeker M."/>
        </authorList>
    </citation>
    <scope>NUCLEOTIDE SEQUENCE [LARGE SCALE GENOMIC DNA]</scope>
    <source>
        <strain evidence="3 4">CFPB 3232</strain>
    </source>
</reference>
<organism evidence="3 4">
    <name type="scientific">Paracidovorax anthurii</name>
    <dbReference type="NCBI Taxonomy" id="78229"/>
    <lineage>
        <taxon>Bacteria</taxon>
        <taxon>Pseudomonadati</taxon>
        <taxon>Pseudomonadota</taxon>
        <taxon>Betaproteobacteria</taxon>
        <taxon>Burkholderiales</taxon>
        <taxon>Comamonadaceae</taxon>
        <taxon>Paracidovorax</taxon>
    </lineage>
</organism>
<dbReference type="InterPro" id="IPR009003">
    <property type="entry name" value="Peptidase_S1_PA"/>
</dbReference>
<dbReference type="Pfam" id="PF18885">
    <property type="entry name" value="DUF5648"/>
    <property type="match status" value="1"/>
</dbReference>
<protein>
    <submittedName>
        <fullName evidence="3">Trypsin-like peptidase</fullName>
    </submittedName>
</protein>
<dbReference type="InterPro" id="IPR043708">
    <property type="entry name" value="DUF5648"/>
</dbReference>
<feature type="signal peptide" evidence="1">
    <location>
        <begin position="1"/>
        <end position="29"/>
    </location>
</feature>
<gene>
    <name evidence="3" type="ORF">AX018_102244</name>
</gene>
<dbReference type="Proteomes" id="UP000248856">
    <property type="component" value="Unassembled WGS sequence"/>
</dbReference>
<evidence type="ECO:0000313" key="3">
    <source>
        <dbReference type="EMBL" id="RAR80686.1"/>
    </source>
</evidence>
<dbReference type="Pfam" id="PF13365">
    <property type="entry name" value="Trypsin_2"/>
    <property type="match status" value="1"/>
</dbReference>
<evidence type="ECO:0000259" key="2">
    <source>
        <dbReference type="Pfam" id="PF18885"/>
    </source>
</evidence>
<feature type="domain" description="DUF5648" evidence="2">
    <location>
        <begin position="503"/>
        <end position="642"/>
    </location>
</feature>
<proteinExistence type="predicted"/>
<comment type="caution">
    <text evidence="3">The sequence shown here is derived from an EMBL/GenBank/DDBJ whole genome shotgun (WGS) entry which is preliminary data.</text>
</comment>
<accession>A0A328ZEM9</accession>
<dbReference type="InterPro" id="IPR043504">
    <property type="entry name" value="Peptidase_S1_PA_chymotrypsin"/>
</dbReference>
<dbReference type="EMBL" id="QLTA01000022">
    <property type="protein sequence ID" value="RAR80686.1"/>
    <property type="molecule type" value="Genomic_DNA"/>
</dbReference>
<dbReference type="SUPFAM" id="SSF50494">
    <property type="entry name" value="Trypsin-like serine proteases"/>
    <property type="match status" value="1"/>
</dbReference>
<evidence type="ECO:0000256" key="1">
    <source>
        <dbReference type="SAM" id="SignalP"/>
    </source>
</evidence>
<name>A0A328ZEM9_9BURK</name>
<dbReference type="PANTHER" id="PTHR36234">
    <property type="entry name" value="LYSYL ENDOPEPTIDASE"/>
    <property type="match status" value="1"/>
</dbReference>
<evidence type="ECO:0000313" key="4">
    <source>
        <dbReference type="Proteomes" id="UP000248856"/>
    </source>
</evidence>
<sequence>MNVTLKKWPAAAWLAAAALLAACGGGDGAATTQAGATASAETRAAVTRVESAEQPATAVQDVPRIRERAADAAVAAARVGLGAFVRSESALVERNGARQIGAPRSVGDTATAAGLRQRLQWTATESGGAKAAVSFTSEGAHGVRLGVLVRSLPGSAVLRIYRQDRPTSVYEIAGQEILQTLQRNRAAGDLSDKARTWWSPDSGAGEITLEIELPAGTPVDSLDIAIPTLSHIFEDLSLPSEDSVSQEAVNDASTCNLDSTCYDDYASQRNAVARMTFVDSGLTYNCTGTLLNDRDSTGTPYFLTANHCISSQTVASSLQTDWFFRSPTCNSRTLSSSAARRTGGATLLYASSNTDTSFLRLNEAPPAGAVFAAWDANAQSLSSAVAGIHHPKGDLQKISFGSIVSTLSCARDSATSFTCSTASGLSGSFYRVTYTQGTTQAGSSGSAIFRGGAVVGTLYGSNSNDQCTTTAFSVYGRFDLAYSAALQQWLSPAVATPSGRSAVYRFYNRSTGAHFFTQSAGERDFVIQTYPAFSYEGVAFYAYAGPTTGQSAVYRFFNTGTGAHFYTISQGERDFVQATYPAFRYEGPSWYAQTAAGSGSTAIYRFFNRSNGTHFYTISQAERDFVIATYPVYQYEGPVYYAWTAAN</sequence>
<dbReference type="PROSITE" id="PS51257">
    <property type="entry name" value="PROKAR_LIPOPROTEIN"/>
    <property type="match status" value="1"/>
</dbReference>
<dbReference type="Gene3D" id="2.40.10.10">
    <property type="entry name" value="Trypsin-like serine proteases"/>
    <property type="match status" value="2"/>
</dbReference>
<keyword evidence="1" id="KW-0732">Signal</keyword>
<dbReference type="AlphaFoldDB" id="A0A328ZEM9"/>
<dbReference type="OrthoDB" id="5619888at2"/>
<feature type="chain" id="PRO_5016457529" evidence="1">
    <location>
        <begin position="30"/>
        <end position="647"/>
    </location>
</feature>
<keyword evidence="4" id="KW-1185">Reference proteome</keyword>
<dbReference type="PANTHER" id="PTHR36234:SF5">
    <property type="entry name" value="LYSYL ENDOPEPTIDASE"/>
    <property type="match status" value="1"/>
</dbReference>